<dbReference type="PANTHER" id="PTHR48081:SF9">
    <property type="entry name" value="CARBOXYLESTERASE"/>
    <property type="match status" value="1"/>
</dbReference>
<name>A0A316APS8_9BACT</name>
<dbReference type="RefSeq" id="WP_109673768.1">
    <property type="nucleotide sequence ID" value="NZ_QGDT01000003.1"/>
</dbReference>
<sequence>MMNYFKMFILLCPLAISMAMGQGTLKSNIAYYPESISAQDSYMQERCVLDVYVPDNAKGLPTLLWFHGGGLEGGNKSIPSTLKTGKFIVVAANYRFSPKVRHPAYIEDAAAATAWVFNHIGDMGGDANKIIITGHSAGGYLASMVGLDKSYLAKYNIDANRLAGIAPLSGHCITHMTVRKELGIGQKQPTIDKYAPLFHARGDAPPMLLITGDREMEMLGRYEENALMMRMMKLNGHQDVTLYEMDGYGHSMLVPAYLPLMGFANRVTSSKN</sequence>
<accession>A0A316APS8</accession>
<keyword evidence="2" id="KW-0732">Signal</keyword>
<evidence type="ECO:0000313" key="5">
    <source>
        <dbReference type="Proteomes" id="UP000245880"/>
    </source>
</evidence>
<feature type="chain" id="PRO_5016308104" evidence="2">
    <location>
        <begin position="22"/>
        <end position="272"/>
    </location>
</feature>
<keyword evidence="5" id="KW-1185">Reference proteome</keyword>
<evidence type="ECO:0000313" key="4">
    <source>
        <dbReference type="EMBL" id="PWJ58840.1"/>
    </source>
</evidence>
<proteinExistence type="predicted"/>
<dbReference type="SUPFAM" id="SSF53474">
    <property type="entry name" value="alpha/beta-Hydrolases"/>
    <property type="match status" value="1"/>
</dbReference>
<dbReference type="AlphaFoldDB" id="A0A316APS8"/>
<dbReference type="InterPro" id="IPR029058">
    <property type="entry name" value="AB_hydrolase_fold"/>
</dbReference>
<dbReference type="GO" id="GO:0016787">
    <property type="term" value="F:hydrolase activity"/>
    <property type="evidence" value="ECO:0007669"/>
    <property type="project" value="UniProtKB-KW"/>
</dbReference>
<dbReference type="OrthoDB" id="9777975at2"/>
<evidence type="ECO:0000256" key="2">
    <source>
        <dbReference type="SAM" id="SignalP"/>
    </source>
</evidence>
<dbReference type="EMBL" id="QGDT01000003">
    <property type="protein sequence ID" value="PWJ58840.1"/>
    <property type="molecule type" value="Genomic_DNA"/>
</dbReference>
<dbReference type="PANTHER" id="PTHR48081">
    <property type="entry name" value="AB HYDROLASE SUPERFAMILY PROTEIN C4A8.06C"/>
    <property type="match status" value="1"/>
</dbReference>
<protein>
    <submittedName>
        <fullName evidence="4">Acetyl esterase/lipase</fullName>
    </submittedName>
</protein>
<dbReference type="InterPro" id="IPR049492">
    <property type="entry name" value="BD-FAE-like_dom"/>
</dbReference>
<dbReference type="Proteomes" id="UP000245880">
    <property type="component" value="Unassembled WGS sequence"/>
</dbReference>
<feature type="domain" description="BD-FAE-like" evidence="3">
    <location>
        <begin position="49"/>
        <end position="150"/>
    </location>
</feature>
<comment type="caution">
    <text evidence="4">The sequence shown here is derived from an EMBL/GenBank/DDBJ whole genome shotgun (WGS) entry which is preliminary data.</text>
</comment>
<gene>
    <name evidence="4" type="ORF">CLV98_103207</name>
</gene>
<reference evidence="4 5" key="1">
    <citation type="submission" date="2018-03" db="EMBL/GenBank/DDBJ databases">
        <title>Genomic Encyclopedia of Archaeal and Bacterial Type Strains, Phase II (KMG-II): from individual species to whole genera.</title>
        <authorList>
            <person name="Goeker M."/>
        </authorList>
    </citation>
    <scope>NUCLEOTIDE SEQUENCE [LARGE SCALE GENOMIC DNA]</scope>
    <source>
        <strain evidence="4 5">DSM 100346</strain>
    </source>
</reference>
<evidence type="ECO:0000256" key="1">
    <source>
        <dbReference type="ARBA" id="ARBA00022801"/>
    </source>
</evidence>
<dbReference type="Pfam" id="PF20434">
    <property type="entry name" value="BD-FAE"/>
    <property type="match status" value="1"/>
</dbReference>
<dbReference type="Gene3D" id="3.40.50.1820">
    <property type="entry name" value="alpha/beta hydrolase"/>
    <property type="match status" value="1"/>
</dbReference>
<feature type="signal peptide" evidence="2">
    <location>
        <begin position="1"/>
        <end position="21"/>
    </location>
</feature>
<keyword evidence="1" id="KW-0378">Hydrolase</keyword>
<dbReference type="InterPro" id="IPR050300">
    <property type="entry name" value="GDXG_lipolytic_enzyme"/>
</dbReference>
<evidence type="ECO:0000259" key="3">
    <source>
        <dbReference type="Pfam" id="PF20434"/>
    </source>
</evidence>
<organism evidence="4 5">
    <name type="scientific">Dyadobacter jejuensis</name>
    <dbReference type="NCBI Taxonomy" id="1082580"/>
    <lineage>
        <taxon>Bacteria</taxon>
        <taxon>Pseudomonadati</taxon>
        <taxon>Bacteroidota</taxon>
        <taxon>Cytophagia</taxon>
        <taxon>Cytophagales</taxon>
        <taxon>Spirosomataceae</taxon>
        <taxon>Dyadobacter</taxon>
    </lineage>
</organism>